<proteinExistence type="predicted"/>
<name>A0AAP2DHJ8_9BACT</name>
<dbReference type="Gene3D" id="3.10.20.520">
    <property type="entry name" value="Phenylacetic acid degradation B"/>
    <property type="match status" value="2"/>
</dbReference>
<organism evidence="2 3">
    <name type="scientific">Dawidia soli</name>
    <dbReference type="NCBI Taxonomy" id="2782352"/>
    <lineage>
        <taxon>Bacteria</taxon>
        <taxon>Pseudomonadati</taxon>
        <taxon>Bacteroidota</taxon>
        <taxon>Cytophagia</taxon>
        <taxon>Cytophagales</taxon>
        <taxon>Chryseotaleaceae</taxon>
        <taxon>Dawidia</taxon>
    </lineage>
</organism>
<protein>
    <submittedName>
        <fullName evidence="2">Phenylacetic acid degradation b</fullName>
    </submittedName>
</protein>
<accession>A0AAP2DHJ8</accession>
<evidence type="ECO:0000256" key="1">
    <source>
        <dbReference type="SAM" id="MobiDB-lite"/>
    </source>
</evidence>
<dbReference type="InterPro" id="IPR009359">
    <property type="entry name" value="PaaB"/>
</dbReference>
<keyword evidence="3" id="KW-1185">Reference proteome</keyword>
<dbReference type="InterPro" id="IPR038693">
    <property type="entry name" value="PaaB_sf"/>
</dbReference>
<feature type="region of interest" description="Disordered" evidence="1">
    <location>
        <begin position="1"/>
        <end position="28"/>
    </location>
</feature>
<feature type="compositionally biased region" description="Basic and acidic residues" evidence="1">
    <location>
        <begin position="1"/>
        <end position="13"/>
    </location>
</feature>
<dbReference type="AlphaFoldDB" id="A0AAP2DHJ8"/>
<evidence type="ECO:0000313" key="3">
    <source>
        <dbReference type="Proteomes" id="UP001319180"/>
    </source>
</evidence>
<dbReference type="Proteomes" id="UP001319180">
    <property type="component" value="Unassembled WGS sequence"/>
</dbReference>
<evidence type="ECO:0000313" key="2">
    <source>
        <dbReference type="EMBL" id="MBT1689502.1"/>
    </source>
</evidence>
<sequence length="199" mass="22509">MKSDPIKSLDPRVGRLPQTDNPTKPPLDQFSTFEVFVQPAPGKPFRHEGPVHAPGLEMAYVLAKEAFTRRFTCSSLFVADTHDVHVFAPDEQSPPMHDMADKAATFTTFEIFQLPRRGKQAVQTGAIEATSPQEALALAHRQCTTTPMPYAFWAMDRRAIRFTSPEEQDFWQTLPDKKFRDAAAYKGGEKLQRFLDTPR</sequence>
<dbReference type="EMBL" id="JAHESC010000042">
    <property type="protein sequence ID" value="MBT1689502.1"/>
    <property type="molecule type" value="Genomic_DNA"/>
</dbReference>
<comment type="caution">
    <text evidence="2">The sequence shown here is derived from an EMBL/GenBank/DDBJ whole genome shotgun (WGS) entry which is preliminary data.</text>
</comment>
<gene>
    <name evidence="2" type="ORF">KK078_23265</name>
</gene>
<dbReference type="RefSeq" id="WP_254092723.1">
    <property type="nucleotide sequence ID" value="NZ_JAHESC010000042.1"/>
</dbReference>
<dbReference type="Pfam" id="PF06243">
    <property type="entry name" value="PaaB"/>
    <property type="match status" value="2"/>
</dbReference>
<reference evidence="2 3" key="1">
    <citation type="submission" date="2021-05" db="EMBL/GenBank/DDBJ databases">
        <title>A Polyphasic approach of four new species of the genus Ohtaekwangia: Ohtaekwangia histidinii sp. nov., Ohtaekwangia cretensis sp. nov., Ohtaekwangia indiensis sp. nov., Ohtaekwangia reichenbachii sp. nov. from diverse environment.</title>
        <authorList>
            <person name="Octaviana S."/>
        </authorList>
    </citation>
    <scope>NUCLEOTIDE SEQUENCE [LARGE SCALE GENOMIC DNA]</scope>
    <source>
        <strain evidence="2 3">PWU37</strain>
    </source>
</reference>